<evidence type="ECO:0000313" key="2">
    <source>
        <dbReference type="EMBL" id="KFB38493.1"/>
    </source>
</evidence>
<feature type="region of interest" description="Disordered" evidence="1">
    <location>
        <begin position="45"/>
        <end position="68"/>
    </location>
</feature>
<reference evidence="3" key="2">
    <citation type="submission" date="2020-05" db="UniProtKB">
        <authorList>
            <consortium name="EnsemblMetazoa"/>
        </authorList>
    </citation>
    <scope>IDENTIFICATION</scope>
</reference>
<organism evidence="2">
    <name type="scientific">Anopheles sinensis</name>
    <name type="common">Mosquito</name>
    <dbReference type="NCBI Taxonomy" id="74873"/>
    <lineage>
        <taxon>Eukaryota</taxon>
        <taxon>Metazoa</taxon>
        <taxon>Ecdysozoa</taxon>
        <taxon>Arthropoda</taxon>
        <taxon>Hexapoda</taxon>
        <taxon>Insecta</taxon>
        <taxon>Pterygota</taxon>
        <taxon>Neoptera</taxon>
        <taxon>Endopterygota</taxon>
        <taxon>Diptera</taxon>
        <taxon>Nematocera</taxon>
        <taxon>Culicoidea</taxon>
        <taxon>Culicidae</taxon>
        <taxon>Anophelinae</taxon>
        <taxon>Anopheles</taxon>
    </lineage>
</organism>
<gene>
    <name evidence="2" type="ORF">ZHAS_00005899</name>
</gene>
<evidence type="ECO:0000313" key="4">
    <source>
        <dbReference type="Proteomes" id="UP000030765"/>
    </source>
</evidence>
<name>A0A084VKJ9_ANOSI</name>
<dbReference type="EMBL" id="KE524948">
    <property type="protein sequence ID" value="KFB38493.1"/>
    <property type="molecule type" value="Genomic_DNA"/>
</dbReference>
<evidence type="ECO:0000313" key="3">
    <source>
        <dbReference type="EnsemblMetazoa" id="ASIC005899-PA"/>
    </source>
</evidence>
<dbReference type="VEuPathDB" id="VectorBase:ASIC005899"/>
<proteinExistence type="predicted"/>
<sequence>MPQLFLRLSHGWATDYRRTFYTRTKEGVETFTMRIATRMEPWNGSVEQKKNTGENAEYTKPEPNRRWRSRDDLDKANLWDSGCTKGRNPLPHGTSPGATGCSGSDDYSQILFHTQLTLPTARTMAFVRSAGWKGVLSATRSPLEIGRSVCPDPGLLLRPQDLMKS</sequence>
<protein>
    <submittedName>
        <fullName evidence="2 3">Uncharacterized protein</fullName>
    </submittedName>
</protein>
<accession>A0A084VKJ9</accession>
<dbReference type="Proteomes" id="UP000030765">
    <property type="component" value="Unassembled WGS sequence"/>
</dbReference>
<dbReference type="EnsemblMetazoa" id="ASIC005899-RA">
    <property type="protein sequence ID" value="ASIC005899-PA"/>
    <property type="gene ID" value="ASIC005899"/>
</dbReference>
<evidence type="ECO:0000256" key="1">
    <source>
        <dbReference type="SAM" id="MobiDB-lite"/>
    </source>
</evidence>
<dbReference type="EMBL" id="ATLV01014228">
    <property type="status" value="NOT_ANNOTATED_CDS"/>
    <property type="molecule type" value="Genomic_DNA"/>
</dbReference>
<feature type="compositionally biased region" description="Basic and acidic residues" evidence="1">
    <location>
        <begin position="47"/>
        <end position="68"/>
    </location>
</feature>
<dbReference type="AlphaFoldDB" id="A0A084VKJ9"/>
<reference evidence="2 4" key="1">
    <citation type="journal article" date="2014" name="BMC Genomics">
        <title>Genome sequence of Anopheles sinensis provides insight into genetics basis of mosquito competence for malaria parasites.</title>
        <authorList>
            <person name="Zhou D."/>
            <person name="Zhang D."/>
            <person name="Ding G."/>
            <person name="Shi L."/>
            <person name="Hou Q."/>
            <person name="Ye Y."/>
            <person name="Xu Y."/>
            <person name="Zhou H."/>
            <person name="Xiong C."/>
            <person name="Li S."/>
            <person name="Yu J."/>
            <person name="Hong S."/>
            <person name="Yu X."/>
            <person name="Zou P."/>
            <person name="Chen C."/>
            <person name="Chang X."/>
            <person name="Wang W."/>
            <person name="Lv Y."/>
            <person name="Sun Y."/>
            <person name="Ma L."/>
            <person name="Shen B."/>
            <person name="Zhu C."/>
        </authorList>
    </citation>
    <scope>NUCLEOTIDE SEQUENCE [LARGE SCALE GENOMIC DNA]</scope>
</reference>
<keyword evidence="4" id="KW-1185">Reference proteome</keyword>